<evidence type="ECO:0000313" key="1">
    <source>
        <dbReference type="EMBL" id="MCC2127404.1"/>
    </source>
</evidence>
<proteinExistence type="predicted"/>
<dbReference type="Proteomes" id="UP001198220">
    <property type="component" value="Unassembled WGS sequence"/>
</dbReference>
<keyword evidence="2" id="KW-1185">Reference proteome</keyword>
<organism evidence="1 2">
    <name type="scientific">Hominiventricola filiformis</name>
    <dbReference type="NCBI Taxonomy" id="2885352"/>
    <lineage>
        <taxon>Bacteria</taxon>
        <taxon>Bacillati</taxon>
        <taxon>Bacillota</taxon>
        <taxon>Clostridia</taxon>
        <taxon>Lachnospirales</taxon>
        <taxon>Lachnospiraceae</taxon>
        <taxon>Hominiventricola</taxon>
    </lineage>
</organism>
<name>A0AAE3A8D7_9FIRM</name>
<dbReference type="AlphaFoldDB" id="A0AAE3A8D7"/>
<evidence type="ECO:0008006" key="3">
    <source>
        <dbReference type="Google" id="ProtNLM"/>
    </source>
</evidence>
<gene>
    <name evidence="1" type="ORF">LKD36_14695</name>
</gene>
<protein>
    <recommendedName>
        <fullName evidence="3">DUF2971 domain-containing protein</fullName>
    </recommendedName>
</protein>
<accession>A0AAE3A8D7</accession>
<evidence type="ECO:0000313" key="2">
    <source>
        <dbReference type="Proteomes" id="UP001198220"/>
    </source>
</evidence>
<dbReference type="EMBL" id="JAJEPS010000020">
    <property type="protein sequence ID" value="MCC2127404.1"/>
    <property type="molecule type" value="Genomic_DNA"/>
</dbReference>
<reference evidence="1 2" key="1">
    <citation type="submission" date="2021-10" db="EMBL/GenBank/DDBJ databases">
        <title>Anaerobic single-cell dispensing facilitates the cultivation of human gut bacteria.</title>
        <authorList>
            <person name="Afrizal A."/>
        </authorList>
    </citation>
    <scope>NUCLEOTIDE SEQUENCE [LARGE SCALE GENOMIC DNA]</scope>
    <source>
        <strain evidence="1 2">CLA-AA-H276</strain>
    </source>
</reference>
<dbReference type="RefSeq" id="WP_308460061.1">
    <property type="nucleotide sequence ID" value="NZ_JAJEPS010000020.1"/>
</dbReference>
<comment type="caution">
    <text evidence="1">The sequence shown here is derived from an EMBL/GenBank/DDBJ whole genome shotgun (WGS) entry which is preliminary data.</text>
</comment>
<sequence length="264" mass="30197">MIFENMTLRSSSLSNANLNDPVEKERIGITEFAKSRFITCFCQSDHELVPFWMYYGKKIRKNKIMMRFNNFASNFENCIYTDYALVEGNKKCAFISDELDNIINSSHSSNSSDYDLRGFIDVLLMFDIEYVPCKDDTFTSSYVGNTNVDFGKIVNASIPPISIKGCDPTVLGKKKSNPWEYEKETRILCALSGNQNPGWEYIDLRLKPEIFRGLTIILSPWDEGNLRKDVENIINASKLPEDIKESIIIEDSGLKGKLNFPENE</sequence>